<dbReference type="GO" id="GO:0061598">
    <property type="term" value="F:molybdopterin adenylyltransferase activity"/>
    <property type="evidence" value="ECO:0007669"/>
    <property type="project" value="UniProtKB-UniRule"/>
</dbReference>
<dbReference type="GO" id="GO:0005829">
    <property type="term" value="C:cytosol"/>
    <property type="evidence" value="ECO:0007669"/>
    <property type="project" value="TreeGrafter"/>
</dbReference>
<comment type="pathway">
    <text evidence="1">Cofactor biosynthesis; molybdopterin biosynthesis.</text>
</comment>
<dbReference type="GO" id="GO:0005524">
    <property type="term" value="F:ATP binding"/>
    <property type="evidence" value="ECO:0007669"/>
    <property type="project" value="UniProtKB-UniRule"/>
</dbReference>
<dbReference type="GO" id="GO:0097112">
    <property type="term" value="P:gamma-aminobutyric acid receptor clustering"/>
    <property type="evidence" value="ECO:0007669"/>
    <property type="project" value="TreeGrafter"/>
</dbReference>
<comment type="similarity">
    <text evidence="1">Belongs to the MoeA family.</text>
</comment>
<gene>
    <name evidence="3" type="ORF">ACCB01192.2</name>
</gene>
<dbReference type="SUPFAM" id="SSF63867">
    <property type="entry name" value="MoeA C-terminal domain-like"/>
    <property type="match status" value="1"/>
</dbReference>
<dbReference type="GO" id="GO:0098970">
    <property type="term" value="P:postsynaptic neurotransmitter receptor diffusion trapping"/>
    <property type="evidence" value="ECO:0007669"/>
    <property type="project" value="TreeGrafter"/>
</dbReference>
<feature type="domain" description="MoeA C-terminal" evidence="2">
    <location>
        <begin position="6"/>
        <end position="72"/>
    </location>
</feature>
<dbReference type="GO" id="GO:0007529">
    <property type="term" value="P:establishment of synaptic specificity at neuromuscular junction"/>
    <property type="evidence" value="ECO:0007669"/>
    <property type="project" value="TreeGrafter"/>
</dbReference>
<keyword evidence="1" id="KW-0479">Metal-binding</keyword>
<dbReference type="UniPathway" id="UPA00344"/>
<dbReference type="GO" id="GO:0072579">
    <property type="term" value="P:glycine receptor clustering"/>
    <property type="evidence" value="ECO:0007669"/>
    <property type="project" value="TreeGrafter"/>
</dbReference>
<keyword evidence="1" id="KW-0501">Molybdenum cofactor biosynthesis</keyword>
<dbReference type="GO" id="GO:0046872">
    <property type="term" value="F:metal ion binding"/>
    <property type="evidence" value="ECO:0007669"/>
    <property type="project" value="UniProtKB-UniRule"/>
</dbReference>
<comment type="catalytic activity">
    <reaction evidence="1">
        <text>adenylyl-molybdopterin + molybdate = Mo-molybdopterin + AMP + H(+)</text>
        <dbReference type="Rhea" id="RHEA:35047"/>
        <dbReference type="ChEBI" id="CHEBI:15378"/>
        <dbReference type="ChEBI" id="CHEBI:36264"/>
        <dbReference type="ChEBI" id="CHEBI:62727"/>
        <dbReference type="ChEBI" id="CHEBI:71302"/>
        <dbReference type="ChEBI" id="CHEBI:456215"/>
    </reaction>
</comment>
<name>V9IE73_APICE</name>
<reference evidence="3" key="1">
    <citation type="submission" date="2011-11" db="EMBL/GenBank/DDBJ databases">
        <title>Decoding the brain transcriptome of the Eastern honeybee (Apis cerana) based on pyrosequencing.</title>
        <authorList>
            <person name="Sun L."/>
            <person name="Zheng H."/>
            <person name="Wang Y."/>
            <person name="Xie X."/>
            <person name="Zhu Y."/>
            <person name="Gu W."/>
            <person name="Wang S."/>
        </authorList>
    </citation>
    <scope>NUCLEOTIDE SEQUENCE</scope>
    <source>
        <tissue evidence="3">Brain</tissue>
    </source>
</reference>
<dbReference type="PANTHER" id="PTHR10192">
    <property type="entry name" value="MOLYBDOPTERIN BIOSYNTHESIS PROTEIN"/>
    <property type="match status" value="1"/>
</dbReference>
<dbReference type="AlphaFoldDB" id="V9IE73"/>
<sequence length="76" mass="8448">MSSYNLDPRPEYARAILKWSSTDILPLAYSTGDQISSKLLNCKNANALLMLPARTTEKITLQEGDVVQAMLLGFMQ</sequence>
<comment type="function">
    <text evidence="1">Catalyzes two steps in the biosynthesis of the molybdenum cofactor. In the first step, molybdopterin is adenylated. Subsequently, molybdate is inserted into adenylated molybdopterin and AMP is released.</text>
</comment>
<keyword evidence="1" id="KW-0460">Magnesium</keyword>
<comment type="catalytic activity">
    <reaction evidence="1">
        <text>molybdopterin + ATP + H(+) = adenylyl-molybdopterin + diphosphate</text>
        <dbReference type="Rhea" id="RHEA:31331"/>
        <dbReference type="ChEBI" id="CHEBI:15378"/>
        <dbReference type="ChEBI" id="CHEBI:30616"/>
        <dbReference type="ChEBI" id="CHEBI:33019"/>
        <dbReference type="ChEBI" id="CHEBI:58698"/>
        <dbReference type="ChEBI" id="CHEBI:62727"/>
    </reaction>
</comment>
<dbReference type="InterPro" id="IPR005111">
    <property type="entry name" value="MoeA_C_domain_IV"/>
</dbReference>
<keyword evidence="1" id="KW-0500">Molybdenum</keyword>
<dbReference type="Gene3D" id="2.40.340.10">
    <property type="entry name" value="MoeA, C-terminal, domain IV"/>
    <property type="match status" value="1"/>
</dbReference>
<dbReference type="EMBL" id="JR039221">
    <property type="protein sequence ID" value="AEY58589.1"/>
    <property type="molecule type" value="mRNA"/>
</dbReference>
<comment type="cofactor">
    <cofactor evidence="1">
        <name>Mg(2+)</name>
        <dbReference type="ChEBI" id="CHEBI:18420"/>
    </cofactor>
</comment>
<dbReference type="GO" id="GO:0006777">
    <property type="term" value="P:Mo-molybdopterin cofactor biosynthetic process"/>
    <property type="evidence" value="ECO:0007669"/>
    <property type="project" value="UniProtKB-UniRule"/>
</dbReference>
<evidence type="ECO:0000313" key="3">
    <source>
        <dbReference type="EMBL" id="AEY58589.1"/>
    </source>
</evidence>
<dbReference type="InterPro" id="IPR038987">
    <property type="entry name" value="MoeA-like"/>
</dbReference>
<dbReference type="GO" id="GO:0099634">
    <property type="term" value="C:postsynaptic specialization membrane"/>
    <property type="evidence" value="ECO:0007669"/>
    <property type="project" value="GOC"/>
</dbReference>
<organism evidence="3">
    <name type="scientific">Apis cerana</name>
    <name type="common">Indian honeybee</name>
    <dbReference type="NCBI Taxonomy" id="7461"/>
    <lineage>
        <taxon>Eukaryota</taxon>
        <taxon>Metazoa</taxon>
        <taxon>Ecdysozoa</taxon>
        <taxon>Arthropoda</taxon>
        <taxon>Hexapoda</taxon>
        <taxon>Insecta</taxon>
        <taxon>Pterygota</taxon>
        <taxon>Neoptera</taxon>
        <taxon>Endopterygota</taxon>
        <taxon>Hymenoptera</taxon>
        <taxon>Apocrita</taxon>
        <taxon>Aculeata</taxon>
        <taxon>Apoidea</taxon>
        <taxon>Anthophila</taxon>
        <taxon>Apidae</taxon>
        <taxon>Apis</taxon>
    </lineage>
</organism>
<dbReference type="PANTHER" id="PTHR10192:SF5">
    <property type="entry name" value="GEPHYRIN"/>
    <property type="match status" value="1"/>
</dbReference>
<evidence type="ECO:0000256" key="1">
    <source>
        <dbReference type="RuleBase" id="RU365090"/>
    </source>
</evidence>
<keyword evidence="1" id="KW-0808">Transferase</keyword>
<accession>V9IE73</accession>
<evidence type="ECO:0000259" key="2">
    <source>
        <dbReference type="Pfam" id="PF03454"/>
    </source>
</evidence>
<dbReference type="InterPro" id="IPR036688">
    <property type="entry name" value="MoeA_C_domain_IV_sf"/>
</dbReference>
<dbReference type="Pfam" id="PF03454">
    <property type="entry name" value="MoeA_C"/>
    <property type="match status" value="1"/>
</dbReference>
<protein>
    <submittedName>
        <fullName evidence="3">Gephyrin</fullName>
    </submittedName>
</protein>
<dbReference type="GO" id="GO:0030425">
    <property type="term" value="C:dendrite"/>
    <property type="evidence" value="ECO:0007669"/>
    <property type="project" value="TreeGrafter"/>
</dbReference>
<dbReference type="GO" id="GO:0061599">
    <property type="term" value="F:molybdopterin molybdotransferase activity"/>
    <property type="evidence" value="ECO:0007669"/>
    <property type="project" value="UniProtKB-UniRule"/>
</dbReference>
<proteinExistence type="evidence at transcript level"/>